<dbReference type="OrthoDB" id="87079at2157"/>
<reference evidence="2" key="1">
    <citation type="submission" date="2016-03" db="EMBL/GenBank/DDBJ databases">
        <authorList>
            <person name="Oger P.M."/>
        </authorList>
    </citation>
    <scope>NUCLEOTIDE SEQUENCE [LARGE SCALE GENOMIC DNA]</scope>
    <source>
        <strain evidence="2">OG-1</strain>
    </source>
</reference>
<dbReference type="GeneID" id="27138954"/>
<dbReference type="EMBL" id="CP014750">
    <property type="protein sequence ID" value="AMQ17730.1"/>
    <property type="molecule type" value="Genomic_DNA"/>
</dbReference>
<keyword evidence="2" id="KW-1185">Reference proteome</keyword>
<dbReference type="Gene3D" id="3.40.50.11630">
    <property type="match status" value="1"/>
</dbReference>
<dbReference type="STRING" id="53952.A0127_00370"/>
<evidence type="ECO:0000313" key="2">
    <source>
        <dbReference type="Proteomes" id="UP000073604"/>
    </source>
</evidence>
<dbReference type="AlphaFoldDB" id="A0A142CSH8"/>
<sequence length="121" mass="13926">MKYQIVVTPETFHRFDKHNLEHICPPIVIEARSYDVAVEVANGIHKVVLARFKASVEESQGEECEVLYRKYAVEKDGRKGILHVRLRDIEKCPPINGNSCSILEFDRDIECIIKEIEECLA</sequence>
<evidence type="ECO:0000313" key="1">
    <source>
        <dbReference type="EMBL" id="AMQ17730.1"/>
    </source>
</evidence>
<proteinExistence type="predicted"/>
<name>A0A142CSH8_9EURY</name>
<dbReference type="Proteomes" id="UP000073604">
    <property type="component" value="Chromosome"/>
</dbReference>
<organism evidence="1 2">
    <name type="scientific">Thermococcus peptonophilus</name>
    <dbReference type="NCBI Taxonomy" id="53952"/>
    <lineage>
        <taxon>Archaea</taxon>
        <taxon>Methanobacteriati</taxon>
        <taxon>Methanobacteriota</taxon>
        <taxon>Thermococci</taxon>
        <taxon>Thermococcales</taxon>
        <taxon>Thermococcaceae</taxon>
        <taxon>Thermococcus</taxon>
    </lineage>
</organism>
<dbReference type="KEGG" id="tpep:A0127_00370"/>
<accession>A0A142CSH8</accession>
<protein>
    <submittedName>
        <fullName evidence="1">Uncharacterized protein</fullName>
    </submittedName>
</protein>
<dbReference type="RefSeq" id="WP_062386396.1">
    <property type="nucleotide sequence ID" value="NZ_CP014750.1"/>
</dbReference>
<gene>
    <name evidence="1" type="ORF">A0127_00370</name>
</gene>